<evidence type="ECO:0000256" key="10">
    <source>
        <dbReference type="PIRSR" id="PIRSR000388-3"/>
    </source>
</evidence>
<dbReference type="AlphaFoldDB" id="L0K4F1"/>
<organism evidence="11 12">
    <name type="scientific">Halobacteroides halobius (strain ATCC 35273 / DSM 5150 / MD-1)</name>
    <dbReference type="NCBI Taxonomy" id="748449"/>
    <lineage>
        <taxon>Bacteria</taxon>
        <taxon>Bacillati</taxon>
        <taxon>Bacillota</taxon>
        <taxon>Clostridia</taxon>
        <taxon>Halanaerobiales</taxon>
        <taxon>Halobacteroidaceae</taxon>
        <taxon>Halobacteroides</taxon>
    </lineage>
</organism>
<dbReference type="PATRIC" id="fig|748449.3.peg.118"/>
<dbReference type="STRING" id="748449.Halha_0135"/>
<dbReference type="NCBIfam" id="TIGR00222">
    <property type="entry name" value="panB"/>
    <property type="match status" value="1"/>
</dbReference>
<feature type="binding site" evidence="7 9">
    <location>
        <position position="85"/>
    </location>
    <ligand>
        <name>3-methyl-2-oxobutanoate</name>
        <dbReference type="ChEBI" id="CHEBI:11851"/>
    </ligand>
</feature>
<evidence type="ECO:0000256" key="6">
    <source>
        <dbReference type="ARBA" id="ARBA00056497"/>
    </source>
</evidence>
<evidence type="ECO:0000256" key="8">
    <source>
        <dbReference type="PIRSR" id="PIRSR000388-1"/>
    </source>
</evidence>
<evidence type="ECO:0000256" key="9">
    <source>
        <dbReference type="PIRSR" id="PIRSR000388-2"/>
    </source>
</evidence>
<evidence type="ECO:0000256" key="7">
    <source>
        <dbReference type="HAMAP-Rule" id="MF_00156"/>
    </source>
</evidence>
<dbReference type="NCBIfam" id="NF001452">
    <property type="entry name" value="PRK00311.1"/>
    <property type="match status" value="1"/>
</dbReference>
<accession>L0K4F1</accession>
<dbReference type="GO" id="GO:0003864">
    <property type="term" value="F:3-methyl-2-oxobutanoate hydroxymethyltransferase activity"/>
    <property type="evidence" value="ECO:0007669"/>
    <property type="project" value="UniProtKB-UniRule"/>
</dbReference>
<dbReference type="GO" id="GO:0005737">
    <property type="term" value="C:cytoplasm"/>
    <property type="evidence" value="ECO:0007669"/>
    <property type="project" value="UniProtKB-SubCell"/>
</dbReference>
<dbReference type="eggNOG" id="COG0413">
    <property type="taxonomic scope" value="Bacteria"/>
</dbReference>
<comment type="subcellular location">
    <subcellularLocation>
        <location evidence="7">Cytoplasm</location>
    </subcellularLocation>
</comment>
<dbReference type="OrthoDB" id="9781789at2"/>
<dbReference type="UniPathway" id="UPA00028">
    <property type="reaction ID" value="UER00003"/>
</dbReference>
<evidence type="ECO:0000256" key="5">
    <source>
        <dbReference type="ARBA" id="ARBA00022679"/>
    </source>
</evidence>
<proteinExistence type="inferred from homology"/>
<dbReference type="Pfam" id="PF02548">
    <property type="entry name" value="Pantoate_transf"/>
    <property type="match status" value="1"/>
</dbReference>
<keyword evidence="7 10" id="KW-0460">Magnesium</keyword>
<dbReference type="Gene3D" id="3.20.20.60">
    <property type="entry name" value="Phosphoenolpyruvate-binding domains"/>
    <property type="match status" value="1"/>
</dbReference>
<dbReference type="GO" id="GO:0008168">
    <property type="term" value="F:methyltransferase activity"/>
    <property type="evidence" value="ECO:0007669"/>
    <property type="project" value="UniProtKB-KW"/>
</dbReference>
<dbReference type="PIRSF" id="PIRSF000388">
    <property type="entry name" value="Pantoate_hydroxy_MeTrfase"/>
    <property type="match status" value="1"/>
</dbReference>
<keyword evidence="12" id="KW-1185">Reference proteome</keyword>
<feature type="binding site" evidence="7 9">
    <location>
        <begin position="46"/>
        <end position="47"/>
    </location>
    <ligand>
        <name>3-methyl-2-oxobutanoate</name>
        <dbReference type="ChEBI" id="CHEBI:11851"/>
    </ligand>
</feature>
<evidence type="ECO:0000256" key="4">
    <source>
        <dbReference type="ARBA" id="ARBA00022655"/>
    </source>
</evidence>
<keyword evidence="7" id="KW-0963">Cytoplasm</keyword>
<comment type="catalytic activity">
    <reaction evidence="7">
        <text>(6R)-5,10-methylene-5,6,7,8-tetrahydrofolate + 3-methyl-2-oxobutanoate + H2O = 2-dehydropantoate + (6S)-5,6,7,8-tetrahydrofolate</text>
        <dbReference type="Rhea" id="RHEA:11824"/>
        <dbReference type="ChEBI" id="CHEBI:11561"/>
        <dbReference type="ChEBI" id="CHEBI:11851"/>
        <dbReference type="ChEBI" id="CHEBI:15377"/>
        <dbReference type="ChEBI" id="CHEBI:15636"/>
        <dbReference type="ChEBI" id="CHEBI:57453"/>
        <dbReference type="EC" id="2.1.2.11"/>
    </reaction>
</comment>
<dbReference type="EC" id="2.1.2.11" evidence="7"/>
<protein>
    <recommendedName>
        <fullName evidence="7">3-methyl-2-oxobutanoate hydroxymethyltransferase</fullName>
        <ecNumber evidence="7">2.1.2.11</ecNumber>
    </recommendedName>
    <alternativeName>
        <fullName evidence="7">Ketopantoate hydroxymethyltransferase</fullName>
        <shortName evidence="7">KPHMT</shortName>
    </alternativeName>
</protein>
<keyword evidence="11" id="KW-0489">Methyltransferase</keyword>
<sequence>MSGQVTIKTLQQKKDAGKKITMLTAYDYPMAKAIDKAGIDVILVGDSVGMVVLGYEDTLVVTVEDMIHHSKAVTRGANDSLVVTDLPFMAYKVNDISYTVKNAGQIIKESGAQAVKLEGGSEIVEEIEAINKAGIPVMGHLGLTPQSVNQFGGFKVQGKGSAAKELLKNAKILEEAGVFALVLECIPAKLATRITNQLSIPTIGIGAGKDCNGQVLVTQDMLGVSTDFTPKFVREYTDLRQEINQALNKYKEDVKSGEFPNSEESFSN</sequence>
<comment type="function">
    <text evidence="6 7">Catalyzes the reversible reaction in which hydroxymethyl group from 5,10-methylenetetrahydrofolate is transferred onto alpha-ketoisovalerate to form ketopantoate.</text>
</comment>
<comment type="similarity">
    <text evidence="2 7">Belongs to the PanB family.</text>
</comment>
<dbReference type="GO" id="GO:0032259">
    <property type="term" value="P:methylation"/>
    <property type="evidence" value="ECO:0007669"/>
    <property type="project" value="UniProtKB-KW"/>
</dbReference>
<dbReference type="HAMAP" id="MF_00156">
    <property type="entry name" value="PanB"/>
    <property type="match status" value="1"/>
</dbReference>
<dbReference type="RefSeq" id="WP_015325880.1">
    <property type="nucleotide sequence ID" value="NC_019978.1"/>
</dbReference>
<feature type="binding site" evidence="7 10">
    <location>
        <position position="46"/>
    </location>
    <ligand>
        <name>Mg(2+)</name>
        <dbReference type="ChEBI" id="CHEBI:18420"/>
    </ligand>
</feature>
<dbReference type="PANTHER" id="PTHR20881">
    <property type="entry name" value="3-METHYL-2-OXOBUTANOATE HYDROXYMETHYLTRANSFERASE"/>
    <property type="match status" value="1"/>
</dbReference>
<dbReference type="GO" id="GO:0000287">
    <property type="term" value="F:magnesium ion binding"/>
    <property type="evidence" value="ECO:0007669"/>
    <property type="project" value="TreeGrafter"/>
</dbReference>
<evidence type="ECO:0000313" key="12">
    <source>
        <dbReference type="Proteomes" id="UP000010880"/>
    </source>
</evidence>
<dbReference type="GO" id="GO:0015940">
    <property type="term" value="P:pantothenate biosynthetic process"/>
    <property type="evidence" value="ECO:0007669"/>
    <property type="project" value="UniProtKB-UniRule"/>
</dbReference>
<feature type="binding site" evidence="7 10">
    <location>
        <position position="85"/>
    </location>
    <ligand>
        <name>Mg(2+)</name>
        <dbReference type="ChEBI" id="CHEBI:18420"/>
    </ligand>
</feature>
<dbReference type="Proteomes" id="UP000010880">
    <property type="component" value="Chromosome"/>
</dbReference>
<dbReference type="SUPFAM" id="SSF51621">
    <property type="entry name" value="Phosphoenolpyruvate/pyruvate domain"/>
    <property type="match status" value="1"/>
</dbReference>
<keyword evidence="4 7" id="KW-0566">Pantothenate biosynthesis</keyword>
<dbReference type="FunFam" id="3.20.20.60:FF:000003">
    <property type="entry name" value="3-methyl-2-oxobutanoate hydroxymethyltransferase"/>
    <property type="match status" value="1"/>
</dbReference>
<feature type="binding site" evidence="7 10">
    <location>
        <position position="118"/>
    </location>
    <ligand>
        <name>Mg(2+)</name>
        <dbReference type="ChEBI" id="CHEBI:18420"/>
    </ligand>
</feature>
<keyword evidence="5 7" id="KW-0808">Transferase</keyword>
<dbReference type="KEGG" id="hhl:Halha_0135"/>
<comment type="cofactor">
    <cofactor evidence="7 10">
        <name>Mg(2+)</name>
        <dbReference type="ChEBI" id="CHEBI:18420"/>
    </cofactor>
    <text evidence="7 10">Binds 1 Mg(2+) ion per subunit.</text>
</comment>
<dbReference type="InterPro" id="IPR003700">
    <property type="entry name" value="Pantoate_hydroxy_MeTrfase"/>
</dbReference>
<reference evidence="12" key="1">
    <citation type="submission" date="2012-02" db="EMBL/GenBank/DDBJ databases">
        <title>The complete genome of Halobacteroides halobius DSM 5150.</title>
        <authorList>
            <person name="Lucas S."/>
            <person name="Copeland A."/>
            <person name="Lapidus A."/>
            <person name="Glavina del Rio T."/>
            <person name="Dalin E."/>
            <person name="Tice H."/>
            <person name="Bruce D."/>
            <person name="Goodwin L."/>
            <person name="Pitluck S."/>
            <person name="Peters L."/>
            <person name="Mikhailova N."/>
            <person name="Gu W."/>
            <person name="Kyrpides N."/>
            <person name="Mavromatis K."/>
            <person name="Ivanova N."/>
            <person name="Brettin T."/>
            <person name="Detter J.C."/>
            <person name="Han C."/>
            <person name="Larimer F."/>
            <person name="Land M."/>
            <person name="Hauser L."/>
            <person name="Markowitz V."/>
            <person name="Cheng J.-F."/>
            <person name="Hugenholtz P."/>
            <person name="Woyke T."/>
            <person name="Wu D."/>
            <person name="Tindall B."/>
            <person name="Pomrenke H."/>
            <person name="Brambilla E."/>
            <person name="Klenk H.-P."/>
            <person name="Eisen J.A."/>
        </authorList>
    </citation>
    <scope>NUCLEOTIDE SEQUENCE [LARGE SCALE GENOMIC DNA]</scope>
    <source>
        <strain evidence="12">ATCC 35273 / DSM 5150 / MD-1</strain>
    </source>
</reference>
<dbReference type="InterPro" id="IPR015813">
    <property type="entry name" value="Pyrv/PenolPyrv_kinase-like_dom"/>
</dbReference>
<keyword evidence="7 10" id="KW-0479">Metal-binding</keyword>
<dbReference type="HOGENOM" id="CLU_036645_1_0_9"/>
<evidence type="ECO:0000256" key="2">
    <source>
        <dbReference type="ARBA" id="ARBA00008676"/>
    </source>
</evidence>
<feature type="active site" description="Proton acceptor" evidence="7 8">
    <location>
        <position position="184"/>
    </location>
</feature>
<gene>
    <name evidence="7" type="primary">panB</name>
    <name evidence="11" type="ordered locus">Halha_0135</name>
</gene>
<dbReference type="PANTHER" id="PTHR20881:SF0">
    <property type="entry name" value="3-METHYL-2-OXOBUTANOATE HYDROXYMETHYLTRANSFERASE"/>
    <property type="match status" value="1"/>
</dbReference>
<evidence type="ECO:0000256" key="1">
    <source>
        <dbReference type="ARBA" id="ARBA00005033"/>
    </source>
</evidence>
<name>L0K4F1_HALHC</name>
<comment type="pathway">
    <text evidence="1 7">Cofactor biosynthesis; (R)-pantothenate biosynthesis; (R)-pantoate from 3-methyl-2-oxobutanoate: step 1/2.</text>
</comment>
<dbReference type="InterPro" id="IPR040442">
    <property type="entry name" value="Pyrv_kinase-like_dom_sf"/>
</dbReference>
<dbReference type="CDD" id="cd06557">
    <property type="entry name" value="KPHMT-like"/>
    <property type="match status" value="1"/>
</dbReference>
<comment type="subunit">
    <text evidence="3 7">Homodecamer; pentamer of dimers.</text>
</comment>
<dbReference type="EMBL" id="CP003359">
    <property type="protein sequence ID" value="AGB40152.1"/>
    <property type="molecule type" value="Genomic_DNA"/>
</dbReference>
<feature type="binding site" evidence="7 9">
    <location>
        <position position="116"/>
    </location>
    <ligand>
        <name>3-methyl-2-oxobutanoate</name>
        <dbReference type="ChEBI" id="CHEBI:11851"/>
    </ligand>
</feature>
<evidence type="ECO:0000313" key="11">
    <source>
        <dbReference type="EMBL" id="AGB40152.1"/>
    </source>
</evidence>
<evidence type="ECO:0000256" key="3">
    <source>
        <dbReference type="ARBA" id="ARBA00011424"/>
    </source>
</evidence>